<dbReference type="Proteomes" id="UP001164746">
    <property type="component" value="Chromosome 15"/>
</dbReference>
<keyword evidence="5" id="KW-1185">Reference proteome</keyword>
<dbReference type="Pfam" id="PF00651">
    <property type="entry name" value="BTB"/>
    <property type="match status" value="2"/>
</dbReference>
<dbReference type="EMBL" id="CP111026">
    <property type="protein sequence ID" value="WAR28042.1"/>
    <property type="molecule type" value="Genomic_DNA"/>
</dbReference>
<proteinExistence type="predicted"/>
<keyword evidence="2" id="KW-0963">Cytoplasm</keyword>
<reference evidence="4" key="1">
    <citation type="submission" date="2022-11" db="EMBL/GenBank/DDBJ databases">
        <title>Centuries of genome instability and evolution in soft-shell clam transmissible cancer (bioRxiv).</title>
        <authorList>
            <person name="Hart S.F.M."/>
            <person name="Yonemitsu M.A."/>
            <person name="Giersch R.M."/>
            <person name="Beal B.F."/>
            <person name="Arriagada G."/>
            <person name="Davis B.W."/>
            <person name="Ostrander E.A."/>
            <person name="Goff S.P."/>
            <person name="Metzger M.J."/>
        </authorList>
    </citation>
    <scope>NUCLEOTIDE SEQUENCE</scope>
    <source>
        <strain evidence="4">MELC-2E11</strain>
        <tissue evidence="4">Siphon/mantle</tissue>
    </source>
</reference>
<dbReference type="Pfam" id="PF07707">
    <property type="entry name" value="BACK"/>
    <property type="match status" value="2"/>
</dbReference>
<protein>
    <submittedName>
        <fullName evidence="4">BTBD2-like protein</fullName>
    </submittedName>
</protein>
<evidence type="ECO:0000256" key="2">
    <source>
        <dbReference type="ARBA" id="ARBA00022490"/>
    </source>
</evidence>
<dbReference type="SMART" id="SM00225">
    <property type="entry name" value="BTB"/>
    <property type="match status" value="2"/>
</dbReference>
<dbReference type="PANTHER" id="PTHR45774">
    <property type="entry name" value="BTB/POZ DOMAIN-CONTAINING"/>
    <property type="match status" value="1"/>
</dbReference>
<feature type="domain" description="BTB" evidence="3">
    <location>
        <begin position="25"/>
        <end position="99"/>
    </location>
</feature>
<evidence type="ECO:0000256" key="1">
    <source>
        <dbReference type="ARBA" id="ARBA00004496"/>
    </source>
</evidence>
<dbReference type="PROSITE" id="PS50097">
    <property type="entry name" value="BTB"/>
    <property type="match status" value="2"/>
</dbReference>
<evidence type="ECO:0000313" key="5">
    <source>
        <dbReference type="Proteomes" id="UP001164746"/>
    </source>
</evidence>
<feature type="domain" description="BTB" evidence="3">
    <location>
        <begin position="411"/>
        <end position="478"/>
    </location>
</feature>
<dbReference type="SMART" id="SM00875">
    <property type="entry name" value="BACK"/>
    <property type="match status" value="2"/>
</dbReference>
<dbReference type="InterPro" id="IPR038648">
    <property type="entry name" value="PHR_sf"/>
</dbReference>
<dbReference type="Pfam" id="PF08005">
    <property type="entry name" value="PHR"/>
    <property type="match status" value="2"/>
</dbReference>
<dbReference type="InterPro" id="IPR000210">
    <property type="entry name" value="BTB/POZ_dom"/>
</dbReference>
<dbReference type="InterPro" id="IPR011705">
    <property type="entry name" value="BACK"/>
</dbReference>
<dbReference type="PANTHER" id="PTHR45774:SF3">
    <property type="entry name" value="BTB (POZ) DOMAIN-CONTAINING 2B-RELATED"/>
    <property type="match status" value="1"/>
</dbReference>
<sequence>MSDPWQHEESFAVTNAHMLSDDVFCDVTILAGKEQIEVRCHRCILASRSPVFYTMFCGSLPEAGEVKIPDVEVDVLRTVVSHAVPFVRFMYTGEIQLMPGSVMAVMYAAKKYDIRPLINRCNKFLEERIAIDDVCVILDQALIFGVKDLIQPCLSFVSKNTDQVLQSDGFLSMSSEALKLILEKEKDSLYTPAEIVYASCKRWAKQACSSSGTEVTDQVLRHKLGDMVCLVDFAGMSFDSFSANVVQETILSTKEKVRNNTSTNPFVVERFSEVQQGWTHKGLQDGISFKTLKHVTLSGVVLYLPHQSGSLSGNLQILEEQTVVLTQDVTLSYKENEKHENIPLVNRVNIHPRVTYSVRQRLKGQNTYEGDKYKGNQIINDLELPSMSHPWQHEDSFAVTNAHMLSDDVLCDVTILAGEEAREVRCHRFILASRSPVFYTMFCGSLPEAGVVKIPDVEADVVRTVVRFMYTGEIQLMPDSVMAVMYAAKKYDIQPLTNRCNTFLETEIAVDNVCVILDQALKFAEEDLIQPCLSFVSKNTDQVFQSDGFLSMSSEALKLVLEKEKDSPHIPPEEVYAFCKRWARQACSSSGTEVTDQVLRHKLRDLICLVDFAGMSYESFTDNVVQETILSDNEKVKFLTDIRKRQKKEQTSFVVERFSEVQQGWGHYGLQDGISFKTSKHVKLSGVVLYLPHQSGSLSGQLEILEEQTVVLTQDVTLSYKENEKHEHIPLVNRFNIHPGVTYSVRQRLKGQVTYKGAKYKGKQRINGIEIEFMELTSGKSDNGTILNVGQIHGLTLEC</sequence>
<comment type="subcellular location">
    <subcellularLocation>
        <location evidence="1">Cytoplasm</location>
    </subcellularLocation>
</comment>
<dbReference type="InterPro" id="IPR012983">
    <property type="entry name" value="PHR"/>
</dbReference>
<dbReference type="Gene3D" id="3.30.710.10">
    <property type="entry name" value="Potassium Channel Kv1.1, Chain A"/>
    <property type="match status" value="2"/>
</dbReference>
<evidence type="ECO:0000259" key="3">
    <source>
        <dbReference type="PROSITE" id="PS50097"/>
    </source>
</evidence>
<dbReference type="InterPro" id="IPR011333">
    <property type="entry name" value="SKP1/BTB/POZ_sf"/>
</dbReference>
<dbReference type="SUPFAM" id="SSF54695">
    <property type="entry name" value="POZ domain"/>
    <property type="match status" value="2"/>
</dbReference>
<dbReference type="CDD" id="cd18186">
    <property type="entry name" value="BTB_POZ_ZBTB_KLHL-like"/>
    <property type="match status" value="1"/>
</dbReference>
<name>A0ABY7G0S3_MYAAR</name>
<dbReference type="Gene3D" id="2.60.120.820">
    <property type="entry name" value="PHR domain"/>
    <property type="match status" value="2"/>
</dbReference>
<organism evidence="4 5">
    <name type="scientific">Mya arenaria</name>
    <name type="common">Soft-shell clam</name>
    <dbReference type="NCBI Taxonomy" id="6604"/>
    <lineage>
        <taxon>Eukaryota</taxon>
        <taxon>Metazoa</taxon>
        <taxon>Spiralia</taxon>
        <taxon>Lophotrochozoa</taxon>
        <taxon>Mollusca</taxon>
        <taxon>Bivalvia</taxon>
        <taxon>Autobranchia</taxon>
        <taxon>Heteroconchia</taxon>
        <taxon>Euheterodonta</taxon>
        <taxon>Imparidentia</taxon>
        <taxon>Neoheterodontei</taxon>
        <taxon>Myida</taxon>
        <taxon>Myoidea</taxon>
        <taxon>Myidae</taxon>
        <taxon>Mya</taxon>
    </lineage>
</organism>
<gene>
    <name evidence="4" type="ORF">MAR_013746</name>
</gene>
<evidence type="ECO:0000313" key="4">
    <source>
        <dbReference type="EMBL" id="WAR28042.1"/>
    </source>
</evidence>
<dbReference type="Gene3D" id="1.25.40.420">
    <property type="match status" value="2"/>
</dbReference>
<accession>A0ABY7G0S3</accession>